<reference evidence="2" key="2">
    <citation type="journal article" date="2024" name="Plant">
        <title>Genomic evolution and insights into agronomic trait innovations of Sesamum species.</title>
        <authorList>
            <person name="Miao H."/>
            <person name="Wang L."/>
            <person name="Qu L."/>
            <person name="Liu H."/>
            <person name="Sun Y."/>
            <person name="Le M."/>
            <person name="Wang Q."/>
            <person name="Wei S."/>
            <person name="Zheng Y."/>
            <person name="Lin W."/>
            <person name="Duan Y."/>
            <person name="Cao H."/>
            <person name="Xiong S."/>
            <person name="Wang X."/>
            <person name="Wei L."/>
            <person name="Li C."/>
            <person name="Ma Q."/>
            <person name="Ju M."/>
            <person name="Zhao R."/>
            <person name="Li G."/>
            <person name="Mu C."/>
            <person name="Tian Q."/>
            <person name="Mei H."/>
            <person name="Zhang T."/>
            <person name="Gao T."/>
            <person name="Zhang H."/>
        </authorList>
    </citation>
    <scope>NUCLEOTIDE SEQUENCE</scope>
    <source>
        <strain evidence="2">G01</strain>
    </source>
</reference>
<sequence length="77" mass="8964">MRSSDGNSRRCIDEIFEKRNSLKQAARKNFNIAVPQTPKKIKNQKITVYEAYRSMAGEGSPQGWNSYNYTKQQTFQE</sequence>
<comment type="caution">
    <text evidence="2">The sequence shown here is derived from an EMBL/GenBank/DDBJ whole genome shotgun (WGS) entry which is preliminary data.</text>
</comment>
<accession>A0AAW2LKR9</accession>
<feature type="compositionally biased region" description="Polar residues" evidence="1">
    <location>
        <begin position="62"/>
        <end position="77"/>
    </location>
</feature>
<evidence type="ECO:0000256" key="1">
    <source>
        <dbReference type="SAM" id="MobiDB-lite"/>
    </source>
</evidence>
<dbReference type="AlphaFoldDB" id="A0AAW2LKR9"/>
<feature type="region of interest" description="Disordered" evidence="1">
    <location>
        <begin position="57"/>
        <end position="77"/>
    </location>
</feature>
<name>A0AAW2LKR9_9LAMI</name>
<dbReference type="EMBL" id="JACGWK010000013">
    <property type="protein sequence ID" value="KAL0319000.1"/>
    <property type="molecule type" value="Genomic_DNA"/>
</dbReference>
<protein>
    <submittedName>
        <fullName evidence="2">Uncharacterized protein</fullName>
    </submittedName>
</protein>
<organism evidence="2">
    <name type="scientific">Sesamum angustifolium</name>
    <dbReference type="NCBI Taxonomy" id="2727405"/>
    <lineage>
        <taxon>Eukaryota</taxon>
        <taxon>Viridiplantae</taxon>
        <taxon>Streptophyta</taxon>
        <taxon>Embryophyta</taxon>
        <taxon>Tracheophyta</taxon>
        <taxon>Spermatophyta</taxon>
        <taxon>Magnoliopsida</taxon>
        <taxon>eudicotyledons</taxon>
        <taxon>Gunneridae</taxon>
        <taxon>Pentapetalae</taxon>
        <taxon>asterids</taxon>
        <taxon>lamiids</taxon>
        <taxon>Lamiales</taxon>
        <taxon>Pedaliaceae</taxon>
        <taxon>Sesamum</taxon>
    </lineage>
</organism>
<gene>
    <name evidence="2" type="ORF">Sangu_2056200</name>
</gene>
<proteinExistence type="predicted"/>
<evidence type="ECO:0000313" key="2">
    <source>
        <dbReference type="EMBL" id="KAL0319000.1"/>
    </source>
</evidence>
<reference evidence="2" key="1">
    <citation type="submission" date="2020-06" db="EMBL/GenBank/DDBJ databases">
        <authorList>
            <person name="Li T."/>
            <person name="Hu X."/>
            <person name="Zhang T."/>
            <person name="Song X."/>
            <person name="Zhang H."/>
            <person name="Dai N."/>
            <person name="Sheng W."/>
            <person name="Hou X."/>
            <person name="Wei L."/>
        </authorList>
    </citation>
    <scope>NUCLEOTIDE SEQUENCE</scope>
    <source>
        <strain evidence="2">G01</strain>
        <tissue evidence="2">Leaf</tissue>
    </source>
</reference>